<dbReference type="PROSITE" id="PS51257">
    <property type="entry name" value="PROKAR_LIPOPROTEIN"/>
    <property type="match status" value="1"/>
</dbReference>
<protein>
    <recommendedName>
        <fullName evidence="4">Outer membrane beta-barrel porin/alpha-amylase</fullName>
    </recommendedName>
</protein>
<organism evidence="2 3">
    <name type="scientific">Halomonas ventosae</name>
    <dbReference type="NCBI Taxonomy" id="229007"/>
    <lineage>
        <taxon>Bacteria</taxon>
        <taxon>Pseudomonadati</taxon>
        <taxon>Pseudomonadota</taxon>
        <taxon>Gammaproteobacteria</taxon>
        <taxon>Oceanospirillales</taxon>
        <taxon>Halomonadaceae</taxon>
        <taxon>Halomonas</taxon>
    </lineage>
</organism>
<gene>
    <name evidence="2" type="ORF">DFP85_110109</name>
</gene>
<sequence length="276" mass="29997">MALKIDTKAGSRRYAAWVATIAVGCAFTMAATASDDLEIAKKLSNPIASLTSVPFQFNYDENIGVTDKGSRWVLNIQPVIPFSLNADWNVISRTILPLIDQQDLPPGTDESGVGDVFQSVFFSPKSPTAGGWIWGAGPALLLPTASDELLGAEKWAAGPTAVALKQQNGWTYGGLVNHVWSFAGDDDRNDVSATFMQPFLAYTTPTLTTLTLNSESTYDWEAEAWSVPVNLLATQLFRVGQQPMSLQLGTRYWADAPEAGPDGWGWRLTYTLVFPN</sequence>
<evidence type="ECO:0000256" key="1">
    <source>
        <dbReference type="SAM" id="SignalP"/>
    </source>
</evidence>
<dbReference type="Proteomes" id="UP000295212">
    <property type="component" value="Unassembled WGS sequence"/>
</dbReference>
<evidence type="ECO:0008006" key="4">
    <source>
        <dbReference type="Google" id="ProtNLM"/>
    </source>
</evidence>
<proteinExistence type="predicted"/>
<comment type="caution">
    <text evidence="2">The sequence shown here is derived from an EMBL/GenBank/DDBJ whole genome shotgun (WGS) entry which is preliminary data.</text>
</comment>
<evidence type="ECO:0000313" key="2">
    <source>
        <dbReference type="EMBL" id="TDR53043.1"/>
    </source>
</evidence>
<name>A0A4R6ZKY8_9GAMM</name>
<keyword evidence="1" id="KW-0732">Signal</keyword>
<feature type="signal peptide" evidence="1">
    <location>
        <begin position="1"/>
        <end position="30"/>
    </location>
</feature>
<feature type="chain" id="PRO_5020786631" description="Outer membrane beta-barrel porin/alpha-amylase" evidence="1">
    <location>
        <begin position="31"/>
        <end position="276"/>
    </location>
</feature>
<reference evidence="2 3" key="1">
    <citation type="submission" date="2019-03" db="EMBL/GenBank/DDBJ databases">
        <title>Genomic Encyclopedia of Type Strains, Phase III (KMG-III): the genomes of soil and plant-associated and newly described type strains.</title>
        <authorList>
            <person name="Whitman W."/>
        </authorList>
    </citation>
    <scope>NUCLEOTIDE SEQUENCE [LARGE SCALE GENOMIC DNA]</scope>
    <source>
        <strain evidence="2 3">CECT 5797</strain>
    </source>
</reference>
<accession>A0A4R6ZKY8</accession>
<dbReference type="AlphaFoldDB" id="A0A4R6ZKY8"/>
<dbReference type="RefSeq" id="WP_133636229.1">
    <property type="nucleotide sequence ID" value="NZ_SNZJ01000010.1"/>
</dbReference>
<dbReference type="OrthoDB" id="9809066at2"/>
<evidence type="ECO:0000313" key="3">
    <source>
        <dbReference type="Proteomes" id="UP000295212"/>
    </source>
</evidence>
<dbReference type="EMBL" id="SNZJ01000010">
    <property type="protein sequence ID" value="TDR53043.1"/>
    <property type="molecule type" value="Genomic_DNA"/>
</dbReference>